<sequence length="413" mass="46646">MLTCQRTSQVRSHHQNFGEAGMSKDMPGSGDKGRMNKNPWGPTEPVLQTQKPPSPFPAFIKENIDVLRTMIKERDQQAKMKATPRKLAYVDSDNEALARRQNKGLQAFMDRFKSESSHIKEVPPFLHISAFMHGHGHPKLAKKLNDKIPKTVDEMFERVRAFIRGEVVAGSAEMVHPSQGDKGGHNTNDCNQLKKQIEEVVASGKLTHLMKDIRWTNKRNGSQGRNNVKGGSMGMLAARKGARLIEGRFLGYMVTKEGVRADPEKYPIHRVRVRFETTEGSGWTNEAEEALQKIKRKLHKLQTLDVLKEGLAVSVSKGMKDLHVFMDSPKLVAQTEGNHTPAMEQEMKYMKEIMDATNPFYRFQITRLPKILNSKAEVLTRLATIKLEFLNQEVSVGIKTRPLVEETIISNKG</sequence>
<dbReference type="GO" id="GO:0003964">
    <property type="term" value="F:RNA-directed DNA polymerase activity"/>
    <property type="evidence" value="ECO:0007669"/>
    <property type="project" value="UniProtKB-KW"/>
</dbReference>
<keyword evidence="2" id="KW-0808">Transferase</keyword>
<evidence type="ECO:0000313" key="2">
    <source>
        <dbReference type="EMBL" id="GEU56885.1"/>
    </source>
</evidence>
<evidence type="ECO:0000256" key="1">
    <source>
        <dbReference type="SAM" id="MobiDB-lite"/>
    </source>
</evidence>
<keyword evidence="2" id="KW-0548">Nucleotidyltransferase</keyword>
<reference evidence="2" key="1">
    <citation type="journal article" date="2019" name="Sci. Rep.">
        <title>Draft genome of Tanacetum cinerariifolium, the natural source of mosquito coil.</title>
        <authorList>
            <person name="Yamashiro T."/>
            <person name="Shiraishi A."/>
            <person name="Satake H."/>
            <person name="Nakayama K."/>
        </authorList>
    </citation>
    <scope>NUCLEOTIDE SEQUENCE</scope>
</reference>
<proteinExistence type="predicted"/>
<dbReference type="AlphaFoldDB" id="A0A6L2L9C4"/>
<accession>A0A6L2L9C4</accession>
<comment type="caution">
    <text evidence="2">The sequence shown here is derived from an EMBL/GenBank/DDBJ whole genome shotgun (WGS) entry which is preliminary data.</text>
</comment>
<organism evidence="2">
    <name type="scientific">Tanacetum cinerariifolium</name>
    <name type="common">Dalmatian daisy</name>
    <name type="synonym">Chrysanthemum cinerariifolium</name>
    <dbReference type="NCBI Taxonomy" id="118510"/>
    <lineage>
        <taxon>Eukaryota</taxon>
        <taxon>Viridiplantae</taxon>
        <taxon>Streptophyta</taxon>
        <taxon>Embryophyta</taxon>
        <taxon>Tracheophyta</taxon>
        <taxon>Spermatophyta</taxon>
        <taxon>Magnoliopsida</taxon>
        <taxon>eudicotyledons</taxon>
        <taxon>Gunneridae</taxon>
        <taxon>Pentapetalae</taxon>
        <taxon>asterids</taxon>
        <taxon>campanulids</taxon>
        <taxon>Asterales</taxon>
        <taxon>Asteraceae</taxon>
        <taxon>Asteroideae</taxon>
        <taxon>Anthemideae</taxon>
        <taxon>Anthemidinae</taxon>
        <taxon>Tanacetum</taxon>
    </lineage>
</organism>
<dbReference type="EMBL" id="BKCJ010003738">
    <property type="protein sequence ID" value="GEU56885.1"/>
    <property type="molecule type" value="Genomic_DNA"/>
</dbReference>
<feature type="compositionally biased region" description="Polar residues" evidence="1">
    <location>
        <begin position="1"/>
        <end position="10"/>
    </location>
</feature>
<protein>
    <submittedName>
        <fullName evidence="2">Reverse transcriptase domain-containing protein</fullName>
    </submittedName>
</protein>
<keyword evidence="2" id="KW-0695">RNA-directed DNA polymerase</keyword>
<name>A0A6L2L9C4_TANCI</name>
<gene>
    <name evidence="2" type="ORF">Tci_028863</name>
</gene>
<feature type="region of interest" description="Disordered" evidence="1">
    <location>
        <begin position="1"/>
        <end position="55"/>
    </location>
</feature>